<dbReference type="Pfam" id="PF10287">
    <property type="entry name" value="YJL171C_Tos1_C"/>
    <property type="match status" value="1"/>
</dbReference>
<organism evidence="11 12">
    <name type="scientific">Tothia fuscella</name>
    <dbReference type="NCBI Taxonomy" id="1048955"/>
    <lineage>
        <taxon>Eukaryota</taxon>
        <taxon>Fungi</taxon>
        <taxon>Dikarya</taxon>
        <taxon>Ascomycota</taxon>
        <taxon>Pezizomycotina</taxon>
        <taxon>Dothideomycetes</taxon>
        <taxon>Pleosporomycetidae</taxon>
        <taxon>Venturiales</taxon>
        <taxon>Cylindrosympodiaceae</taxon>
        <taxon>Tothia</taxon>
    </lineage>
</organism>
<protein>
    <recommendedName>
        <fullName evidence="3">glucan endo-1,3-beta-D-glucosidase</fullName>
        <ecNumber evidence="3">3.2.1.39</ecNumber>
    </recommendedName>
</protein>
<comment type="catalytic activity">
    <reaction evidence="1">
        <text>Hydrolysis of (1-&gt;3)-beta-D-glucosidic linkages in (1-&gt;3)-beta-D-glucans.</text>
        <dbReference type="EC" id="3.2.1.39"/>
    </reaction>
</comment>
<sequence>MRARSVSLQAAMAVTALLEVTSADLCSMGSKVVKGNWYCQAVQRIAYKGVGGQGSYNKITHMDPITGACSSSPQPFSGSMSPLDEDISLHFRAPLKLKQFAVYKPTSDNPQTHLKGNTHARRHAHSEFHQHAKKKRDVGDMVTATIDGQVVSWVNLYDGQAKATPAEPATFGSTAVPNPHPAPVNPQIANKYKAPPGPVNKGDWAQVAYFNSEEGKAHGLTFLNNRGGQGSGVFDYKFGSSLSYASTDASSGAASPGVFGGTLEGTDEISIFSEESCDTTDCGYVRPGTVAYKGFSGPSKAFFMEFMMPDDGSSGWNRNMPAIWALNAQIPRTAQYASCSCWKSGCGEFDIFETLHSGSSFCKSTLHGGVNGGSSDYFTRPASKYMKAAVIFH</sequence>
<evidence type="ECO:0000259" key="10">
    <source>
        <dbReference type="Pfam" id="PF10290"/>
    </source>
</evidence>
<evidence type="ECO:0000256" key="2">
    <source>
        <dbReference type="ARBA" id="ARBA00006055"/>
    </source>
</evidence>
<dbReference type="InterPro" id="IPR018807">
    <property type="entry name" value="YJL171C/Tos1_N"/>
</dbReference>
<feature type="domain" description="Cell wall protein YJL171C/Tos1 C-terminal" evidence="9">
    <location>
        <begin position="202"/>
        <end position="393"/>
    </location>
</feature>
<comment type="caution">
    <text evidence="11">The sequence shown here is derived from an EMBL/GenBank/DDBJ whole genome shotgun (WGS) entry which is preliminary data.</text>
</comment>
<evidence type="ECO:0000256" key="3">
    <source>
        <dbReference type="ARBA" id="ARBA00012780"/>
    </source>
</evidence>
<evidence type="ECO:0000259" key="9">
    <source>
        <dbReference type="Pfam" id="PF10287"/>
    </source>
</evidence>
<dbReference type="PANTHER" id="PTHR31737:SF2">
    <property type="entry name" value="PROTEIN TOS1"/>
    <property type="match status" value="1"/>
</dbReference>
<dbReference type="GO" id="GO:0009277">
    <property type="term" value="C:fungal-type cell wall"/>
    <property type="evidence" value="ECO:0007669"/>
    <property type="project" value="TreeGrafter"/>
</dbReference>
<keyword evidence="5" id="KW-0378">Hydrolase</keyword>
<evidence type="ECO:0000256" key="7">
    <source>
        <dbReference type="ARBA" id="ARBA00023316"/>
    </source>
</evidence>
<gene>
    <name evidence="11" type="ORF">EJ08DRAFT_622322</name>
</gene>
<evidence type="ECO:0000256" key="5">
    <source>
        <dbReference type="ARBA" id="ARBA00022801"/>
    </source>
</evidence>
<proteinExistence type="inferred from homology"/>
<reference evidence="11" key="1">
    <citation type="journal article" date="2020" name="Stud. Mycol.">
        <title>101 Dothideomycetes genomes: a test case for predicting lifestyles and emergence of pathogens.</title>
        <authorList>
            <person name="Haridas S."/>
            <person name="Albert R."/>
            <person name="Binder M."/>
            <person name="Bloem J."/>
            <person name="Labutti K."/>
            <person name="Salamov A."/>
            <person name="Andreopoulos B."/>
            <person name="Baker S."/>
            <person name="Barry K."/>
            <person name="Bills G."/>
            <person name="Bluhm B."/>
            <person name="Cannon C."/>
            <person name="Castanera R."/>
            <person name="Culley D."/>
            <person name="Daum C."/>
            <person name="Ezra D."/>
            <person name="Gonzalez J."/>
            <person name="Henrissat B."/>
            <person name="Kuo A."/>
            <person name="Liang C."/>
            <person name="Lipzen A."/>
            <person name="Lutzoni F."/>
            <person name="Magnuson J."/>
            <person name="Mondo S."/>
            <person name="Nolan M."/>
            <person name="Ohm R."/>
            <person name="Pangilinan J."/>
            <person name="Park H.-J."/>
            <person name="Ramirez L."/>
            <person name="Alfaro M."/>
            <person name="Sun H."/>
            <person name="Tritt A."/>
            <person name="Yoshinaga Y."/>
            <person name="Zwiers L.-H."/>
            <person name="Turgeon B."/>
            <person name="Goodwin S."/>
            <person name="Spatafora J."/>
            <person name="Crous P."/>
            <person name="Grigoriev I."/>
        </authorList>
    </citation>
    <scope>NUCLEOTIDE SEQUENCE</scope>
    <source>
        <strain evidence="11">CBS 130266</strain>
    </source>
</reference>
<evidence type="ECO:0000256" key="6">
    <source>
        <dbReference type="ARBA" id="ARBA00023295"/>
    </source>
</evidence>
<dbReference type="InterPro" id="IPR018805">
    <property type="entry name" value="YJL171C/Tos1_C"/>
</dbReference>
<dbReference type="EMBL" id="MU007143">
    <property type="protein sequence ID" value="KAF2417230.1"/>
    <property type="molecule type" value="Genomic_DNA"/>
</dbReference>
<dbReference type="PANTHER" id="PTHR31737">
    <property type="entry name" value="PROTEIN TOS1"/>
    <property type="match status" value="1"/>
</dbReference>
<keyword evidence="4 8" id="KW-0732">Signal</keyword>
<feature type="domain" description="Cell wall protein YJL171C/Tos1 N-terminal" evidence="10">
    <location>
        <begin position="44"/>
        <end position="105"/>
    </location>
</feature>
<dbReference type="GO" id="GO:0042973">
    <property type="term" value="F:glucan endo-1,3-beta-D-glucosidase activity"/>
    <property type="evidence" value="ECO:0007669"/>
    <property type="project" value="UniProtKB-EC"/>
</dbReference>
<evidence type="ECO:0000256" key="4">
    <source>
        <dbReference type="ARBA" id="ARBA00022729"/>
    </source>
</evidence>
<feature type="signal peptide" evidence="8">
    <location>
        <begin position="1"/>
        <end position="23"/>
    </location>
</feature>
<keyword evidence="6" id="KW-0326">Glycosidase</keyword>
<keyword evidence="12" id="KW-1185">Reference proteome</keyword>
<name>A0A9P4TSH7_9PEZI</name>
<dbReference type="GO" id="GO:0071555">
    <property type="term" value="P:cell wall organization"/>
    <property type="evidence" value="ECO:0007669"/>
    <property type="project" value="UniProtKB-KW"/>
</dbReference>
<evidence type="ECO:0000313" key="11">
    <source>
        <dbReference type="EMBL" id="KAF2417230.1"/>
    </source>
</evidence>
<comment type="similarity">
    <text evidence="2">Belongs to the PGA52 family.</text>
</comment>
<accession>A0A9P4TSH7</accession>
<dbReference type="Proteomes" id="UP000800235">
    <property type="component" value="Unassembled WGS sequence"/>
</dbReference>
<dbReference type="OrthoDB" id="118256at2759"/>
<dbReference type="Pfam" id="PF10290">
    <property type="entry name" value="YJL171C_Tos1_N"/>
    <property type="match status" value="1"/>
</dbReference>
<evidence type="ECO:0000256" key="8">
    <source>
        <dbReference type="SAM" id="SignalP"/>
    </source>
</evidence>
<evidence type="ECO:0000313" key="12">
    <source>
        <dbReference type="Proteomes" id="UP000800235"/>
    </source>
</evidence>
<keyword evidence="7" id="KW-0961">Cell wall biogenesis/degradation</keyword>
<feature type="non-terminal residue" evidence="11">
    <location>
        <position position="393"/>
    </location>
</feature>
<evidence type="ECO:0000256" key="1">
    <source>
        <dbReference type="ARBA" id="ARBA00000382"/>
    </source>
</evidence>
<dbReference type="AlphaFoldDB" id="A0A9P4TSH7"/>
<feature type="chain" id="PRO_5040207120" description="glucan endo-1,3-beta-D-glucosidase" evidence="8">
    <location>
        <begin position="24"/>
        <end position="393"/>
    </location>
</feature>
<dbReference type="EC" id="3.2.1.39" evidence="3"/>